<evidence type="ECO:0000259" key="3">
    <source>
        <dbReference type="Pfam" id="PF07728"/>
    </source>
</evidence>
<feature type="domain" description="ATPase dynein-related AAA" evidence="3">
    <location>
        <begin position="26"/>
        <end position="149"/>
    </location>
</feature>
<dbReference type="WBParaSite" id="nRc.2.0.1.t15871-RA">
    <property type="protein sequence ID" value="nRc.2.0.1.t15871-RA"/>
    <property type="gene ID" value="nRc.2.0.1.g15871"/>
</dbReference>
<dbReference type="Proteomes" id="UP000887565">
    <property type="component" value="Unplaced"/>
</dbReference>
<dbReference type="GO" id="GO:0000055">
    <property type="term" value="P:ribosomal large subunit export from nucleus"/>
    <property type="evidence" value="ECO:0007669"/>
    <property type="project" value="TreeGrafter"/>
</dbReference>
<evidence type="ECO:0000256" key="2">
    <source>
        <dbReference type="ARBA" id="ARBA00022840"/>
    </source>
</evidence>
<dbReference type="SUPFAM" id="SSF52540">
    <property type="entry name" value="P-loop containing nucleoside triphosphate hydrolases"/>
    <property type="match status" value="1"/>
</dbReference>
<evidence type="ECO:0000313" key="5">
    <source>
        <dbReference type="Proteomes" id="UP000887565"/>
    </source>
</evidence>
<dbReference type="OMA" id="FRRIETW"/>
<dbReference type="GO" id="GO:0000027">
    <property type="term" value="P:ribosomal large subunit assembly"/>
    <property type="evidence" value="ECO:0007669"/>
    <property type="project" value="TreeGrafter"/>
</dbReference>
<dbReference type="Gene3D" id="3.40.50.300">
    <property type="entry name" value="P-loop containing nucleotide triphosphate hydrolases"/>
    <property type="match status" value="1"/>
</dbReference>
<keyword evidence="5" id="KW-1185">Reference proteome</keyword>
<dbReference type="GO" id="GO:0005634">
    <property type="term" value="C:nucleus"/>
    <property type="evidence" value="ECO:0007669"/>
    <property type="project" value="TreeGrafter"/>
</dbReference>
<dbReference type="GO" id="GO:0016887">
    <property type="term" value="F:ATP hydrolysis activity"/>
    <property type="evidence" value="ECO:0007669"/>
    <property type="project" value="InterPro"/>
</dbReference>
<keyword evidence="2" id="KW-0067">ATP-binding</keyword>
<dbReference type="FunFam" id="3.40.50.300:FF:000582">
    <property type="entry name" value="Midasin"/>
    <property type="match status" value="1"/>
</dbReference>
<dbReference type="InterPro" id="IPR011704">
    <property type="entry name" value="ATPase_dyneun-rel_AAA"/>
</dbReference>
<dbReference type="PANTHER" id="PTHR48103">
    <property type="entry name" value="MIDASIN-RELATED"/>
    <property type="match status" value="1"/>
</dbReference>
<reference evidence="6" key="1">
    <citation type="submission" date="2022-11" db="UniProtKB">
        <authorList>
            <consortium name="WormBaseParasite"/>
        </authorList>
    </citation>
    <scope>IDENTIFICATION</scope>
</reference>
<dbReference type="InterPro" id="IPR040848">
    <property type="entry name" value="AAA_lid_7"/>
</dbReference>
<sequence length="305" mass="34522">MNRFKLIESRCTQIHLIHCALKEALPVLVRGPIGCGKTALIQYIACQLNRNSYPHFVVIQLGEHIDGKSLIGSYQCSDLPGKFDWEPGPLTKAMKLGSLILLEDLDCASTDLLSTLAPVLKEKSLYMPDGQLLRANEDFRIIATIRSDSSYTGHSALLSKDWFTVDINSLTTGDMKDILNSTFPSLETITDCMLDIYQLMTNNRKSANVRQISFRDLIKLFRRIETWGSPNDPVLIFHELVDCFAAYVRDNRSEVIEILGVNVNLNKDKVDYFDSMYKPSLEVKSNQLTIGRSTLNITKRDRPQK</sequence>
<dbReference type="AlphaFoldDB" id="A0A915IPY5"/>
<protein>
    <submittedName>
        <fullName evidence="6">AAA+ ATPase domain-containing protein</fullName>
    </submittedName>
</protein>
<evidence type="ECO:0000259" key="4">
    <source>
        <dbReference type="Pfam" id="PF17867"/>
    </source>
</evidence>
<proteinExistence type="predicted"/>
<name>A0A915IPY5_ROMCU</name>
<keyword evidence="1" id="KW-0547">Nucleotide-binding</keyword>
<accession>A0A915IPY5</accession>
<evidence type="ECO:0000313" key="6">
    <source>
        <dbReference type="WBParaSite" id="nRc.2.0.1.t15871-RA"/>
    </source>
</evidence>
<dbReference type="PANTHER" id="PTHR48103:SF2">
    <property type="entry name" value="MIDASIN"/>
    <property type="match status" value="1"/>
</dbReference>
<organism evidence="5 6">
    <name type="scientific">Romanomermis culicivorax</name>
    <name type="common">Nematode worm</name>
    <dbReference type="NCBI Taxonomy" id="13658"/>
    <lineage>
        <taxon>Eukaryota</taxon>
        <taxon>Metazoa</taxon>
        <taxon>Ecdysozoa</taxon>
        <taxon>Nematoda</taxon>
        <taxon>Enoplea</taxon>
        <taxon>Dorylaimia</taxon>
        <taxon>Mermithida</taxon>
        <taxon>Mermithoidea</taxon>
        <taxon>Mermithidae</taxon>
        <taxon>Romanomermis</taxon>
    </lineage>
</organism>
<dbReference type="InterPro" id="IPR027417">
    <property type="entry name" value="P-loop_NTPase"/>
</dbReference>
<feature type="domain" description="Midasin AAA lid" evidence="4">
    <location>
        <begin position="174"/>
        <end position="256"/>
    </location>
</feature>
<dbReference type="Pfam" id="PF07728">
    <property type="entry name" value="AAA_5"/>
    <property type="match status" value="1"/>
</dbReference>
<evidence type="ECO:0000256" key="1">
    <source>
        <dbReference type="ARBA" id="ARBA00022741"/>
    </source>
</evidence>
<dbReference type="CDD" id="cd00009">
    <property type="entry name" value="AAA"/>
    <property type="match status" value="1"/>
</dbReference>
<dbReference type="Pfam" id="PF17867">
    <property type="entry name" value="AAA_lid_7"/>
    <property type="match status" value="1"/>
</dbReference>
<dbReference type="GO" id="GO:0005524">
    <property type="term" value="F:ATP binding"/>
    <property type="evidence" value="ECO:0007669"/>
    <property type="project" value="UniProtKB-KW"/>
</dbReference>
<dbReference type="GO" id="GO:0030687">
    <property type="term" value="C:preribosome, large subunit precursor"/>
    <property type="evidence" value="ECO:0007669"/>
    <property type="project" value="TreeGrafter"/>
</dbReference>